<sequence>MSGSGRCCAAAKVMVFHAAHVLISGQPRRALGPCSEVRLRKQRWGEPFKDYMVEMQTLMRPLKCTPEEQLELIRDNSMPDLKGVHPAA</sequence>
<evidence type="ECO:0000313" key="1">
    <source>
        <dbReference type="EMBL" id="EDW37510.1"/>
    </source>
</evidence>
<dbReference type="HOGENOM" id="CLU_2471431_0_0_1"/>
<dbReference type="SMR" id="B4HAB6"/>
<proteinExistence type="predicted"/>
<organism evidence="2">
    <name type="scientific">Drosophila persimilis</name>
    <name type="common">Fruit fly</name>
    <dbReference type="NCBI Taxonomy" id="7234"/>
    <lineage>
        <taxon>Eukaryota</taxon>
        <taxon>Metazoa</taxon>
        <taxon>Ecdysozoa</taxon>
        <taxon>Arthropoda</taxon>
        <taxon>Hexapoda</taxon>
        <taxon>Insecta</taxon>
        <taxon>Pterygota</taxon>
        <taxon>Neoptera</taxon>
        <taxon>Endopterygota</taxon>
        <taxon>Diptera</taxon>
        <taxon>Brachycera</taxon>
        <taxon>Muscomorpha</taxon>
        <taxon>Ephydroidea</taxon>
        <taxon>Drosophilidae</taxon>
        <taxon>Drosophila</taxon>
        <taxon>Sophophora</taxon>
    </lineage>
</organism>
<protein>
    <submittedName>
        <fullName evidence="1">GL21401</fullName>
    </submittedName>
</protein>
<dbReference type="PhylomeDB" id="B4HAB6"/>
<gene>
    <name evidence="1" type="primary">Dper\GL21401</name>
    <name evidence="1" type="ORF">Dper_GL21401</name>
</gene>
<accession>B4HAB6</accession>
<evidence type="ECO:0000313" key="2">
    <source>
        <dbReference type="Proteomes" id="UP000008744"/>
    </source>
</evidence>
<keyword evidence="2" id="KW-1185">Reference proteome</keyword>
<dbReference type="AlphaFoldDB" id="B4HAB6"/>
<name>B4HAB6_DROPE</name>
<dbReference type="Proteomes" id="UP000008744">
    <property type="component" value="Unassembled WGS sequence"/>
</dbReference>
<dbReference type="EMBL" id="CH479239">
    <property type="protein sequence ID" value="EDW37510.1"/>
    <property type="molecule type" value="Genomic_DNA"/>
</dbReference>
<reference evidence="1 2" key="1">
    <citation type="journal article" date="2007" name="Nature">
        <title>Evolution of genes and genomes on the Drosophila phylogeny.</title>
        <authorList>
            <consortium name="Drosophila 12 Genomes Consortium"/>
            <person name="Clark A.G."/>
            <person name="Eisen M.B."/>
            <person name="Smith D.R."/>
            <person name="Bergman C.M."/>
            <person name="Oliver B."/>
            <person name="Markow T.A."/>
            <person name="Kaufman T.C."/>
            <person name="Kellis M."/>
            <person name="Gelbart W."/>
            <person name="Iyer V.N."/>
            <person name="Pollard D.A."/>
            <person name="Sackton T.B."/>
            <person name="Larracuente A.M."/>
            <person name="Singh N.D."/>
            <person name="Abad J.P."/>
            <person name="Abt D.N."/>
            <person name="Adryan B."/>
            <person name="Aguade M."/>
            <person name="Akashi H."/>
            <person name="Anderson W.W."/>
            <person name="Aquadro C.F."/>
            <person name="Ardell D.H."/>
            <person name="Arguello R."/>
            <person name="Artieri C.G."/>
            <person name="Barbash D.A."/>
            <person name="Barker D."/>
            <person name="Barsanti P."/>
            <person name="Batterham P."/>
            <person name="Batzoglou S."/>
            <person name="Begun D."/>
            <person name="Bhutkar A."/>
            <person name="Blanco E."/>
            <person name="Bosak S.A."/>
            <person name="Bradley R.K."/>
            <person name="Brand A.D."/>
            <person name="Brent M.R."/>
            <person name="Brooks A.N."/>
            <person name="Brown R.H."/>
            <person name="Butlin R.K."/>
            <person name="Caggese C."/>
            <person name="Calvi B.R."/>
            <person name="Bernardo de Carvalho A."/>
            <person name="Caspi A."/>
            <person name="Castrezana S."/>
            <person name="Celniker S.E."/>
            <person name="Chang J.L."/>
            <person name="Chapple C."/>
            <person name="Chatterji S."/>
            <person name="Chinwalla A."/>
            <person name="Civetta A."/>
            <person name="Clifton S.W."/>
            <person name="Comeron J.M."/>
            <person name="Costello J.C."/>
            <person name="Coyne J.A."/>
            <person name="Daub J."/>
            <person name="David R.G."/>
            <person name="Delcher A.L."/>
            <person name="Delehaunty K."/>
            <person name="Do C.B."/>
            <person name="Ebling H."/>
            <person name="Edwards K."/>
            <person name="Eickbush T."/>
            <person name="Evans J.D."/>
            <person name="Filipski A."/>
            <person name="Findeiss S."/>
            <person name="Freyhult E."/>
            <person name="Fulton L."/>
            <person name="Fulton R."/>
            <person name="Garcia A.C."/>
            <person name="Gardiner A."/>
            <person name="Garfield D.A."/>
            <person name="Garvin B.E."/>
            <person name="Gibson G."/>
            <person name="Gilbert D."/>
            <person name="Gnerre S."/>
            <person name="Godfrey J."/>
            <person name="Good R."/>
            <person name="Gotea V."/>
            <person name="Gravely B."/>
            <person name="Greenberg A.J."/>
            <person name="Griffiths-Jones S."/>
            <person name="Gross S."/>
            <person name="Guigo R."/>
            <person name="Gustafson E.A."/>
            <person name="Haerty W."/>
            <person name="Hahn M.W."/>
            <person name="Halligan D.L."/>
            <person name="Halpern A.L."/>
            <person name="Halter G.M."/>
            <person name="Han M.V."/>
            <person name="Heger A."/>
            <person name="Hillier L."/>
            <person name="Hinrichs A.S."/>
            <person name="Holmes I."/>
            <person name="Hoskins R.A."/>
            <person name="Hubisz M.J."/>
            <person name="Hultmark D."/>
            <person name="Huntley M.A."/>
            <person name="Jaffe D.B."/>
            <person name="Jagadeeshan S."/>
            <person name="Jeck W.R."/>
            <person name="Johnson J."/>
            <person name="Jones C.D."/>
            <person name="Jordan W.C."/>
            <person name="Karpen G.H."/>
            <person name="Kataoka E."/>
            <person name="Keightley P.D."/>
            <person name="Kheradpour P."/>
            <person name="Kirkness E.F."/>
            <person name="Koerich L.B."/>
            <person name="Kristiansen K."/>
            <person name="Kudrna D."/>
            <person name="Kulathinal R.J."/>
            <person name="Kumar S."/>
            <person name="Kwok R."/>
            <person name="Lander E."/>
            <person name="Langley C.H."/>
            <person name="Lapoint R."/>
            <person name="Lazzaro B.P."/>
            <person name="Lee S.J."/>
            <person name="Levesque L."/>
            <person name="Li R."/>
            <person name="Lin C.F."/>
            <person name="Lin M.F."/>
            <person name="Lindblad-Toh K."/>
            <person name="Llopart A."/>
            <person name="Long M."/>
            <person name="Low L."/>
            <person name="Lozovsky E."/>
            <person name="Lu J."/>
            <person name="Luo M."/>
            <person name="Machado C.A."/>
            <person name="Makalowski W."/>
            <person name="Marzo M."/>
            <person name="Matsuda M."/>
            <person name="Matzkin L."/>
            <person name="McAllister B."/>
            <person name="McBride C.S."/>
            <person name="McKernan B."/>
            <person name="McKernan K."/>
            <person name="Mendez-Lago M."/>
            <person name="Minx P."/>
            <person name="Mollenhauer M.U."/>
            <person name="Montooth K."/>
            <person name="Mount S.M."/>
            <person name="Mu X."/>
            <person name="Myers E."/>
            <person name="Negre B."/>
            <person name="Newfeld S."/>
            <person name="Nielsen R."/>
            <person name="Noor M.A."/>
            <person name="O'Grady P."/>
            <person name="Pachter L."/>
            <person name="Papaceit M."/>
            <person name="Parisi M.J."/>
            <person name="Parisi M."/>
            <person name="Parts L."/>
            <person name="Pedersen J.S."/>
            <person name="Pesole G."/>
            <person name="Phillippy A.M."/>
            <person name="Ponting C.P."/>
            <person name="Pop M."/>
            <person name="Porcelli D."/>
            <person name="Powell J.R."/>
            <person name="Prohaska S."/>
            <person name="Pruitt K."/>
            <person name="Puig M."/>
            <person name="Quesneville H."/>
            <person name="Ram K.R."/>
            <person name="Rand D."/>
            <person name="Rasmussen M.D."/>
            <person name="Reed L.K."/>
            <person name="Reenan R."/>
            <person name="Reily A."/>
            <person name="Remington K.A."/>
            <person name="Rieger T.T."/>
            <person name="Ritchie M.G."/>
            <person name="Robin C."/>
            <person name="Rogers Y.H."/>
            <person name="Rohde C."/>
            <person name="Rozas J."/>
            <person name="Rubenfield M.J."/>
            <person name="Ruiz A."/>
            <person name="Russo S."/>
            <person name="Salzberg S.L."/>
            <person name="Sanchez-Gracia A."/>
            <person name="Saranga D.J."/>
            <person name="Sato H."/>
            <person name="Schaeffer S.W."/>
            <person name="Schatz M.C."/>
            <person name="Schlenke T."/>
            <person name="Schwartz R."/>
            <person name="Segarra C."/>
            <person name="Singh R.S."/>
            <person name="Sirot L."/>
            <person name="Sirota M."/>
            <person name="Sisneros N.B."/>
            <person name="Smith C.D."/>
            <person name="Smith T.F."/>
            <person name="Spieth J."/>
            <person name="Stage D.E."/>
            <person name="Stark A."/>
            <person name="Stephan W."/>
            <person name="Strausberg R.L."/>
            <person name="Strempel S."/>
            <person name="Sturgill D."/>
            <person name="Sutton G."/>
            <person name="Sutton G.G."/>
            <person name="Tao W."/>
            <person name="Teichmann S."/>
            <person name="Tobari Y.N."/>
            <person name="Tomimura Y."/>
            <person name="Tsolas J.M."/>
            <person name="Valente V.L."/>
            <person name="Venter E."/>
            <person name="Venter J.C."/>
            <person name="Vicario S."/>
            <person name="Vieira F.G."/>
            <person name="Vilella A.J."/>
            <person name="Villasante A."/>
            <person name="Walenz B."/>
            <person name="Wang J."/>
            <person name="Wasserman M."/>
            <person name="Watts T."/>
            <person name="Wilson D."/>
            <person name="Wilson R.K."/>
            <person name="Wing R.A."/>
            <person name="Wolfner M.F."/>
            <person name="Wong A."/>
            <person name="Wong G.K."/>
            <person name="Wu C.I."/>
            <person name="Wu G."/>
            <person name="Yamamoto D."/>
            <person name="Yang H.P."/>
            <person name="Yang S.P."/>
            <person name="Yorke J.A."/>
            <person name="Yoshida K."/>
            <person name="Zdobnov E."/>
            <person name="Zhang P."/>
            <person name="Zhang Y."/>
            <person name="Zimin A.V."/>
            <person name="Baldwin J."/>
            <person name="Abdouelleil A."/>
            <person name="Abdulkadir J."/>
            <person name="Abebe A."/>
            <person name="Abera B."/>
            <person name="Abreu J."/>
            <person name="Acer S.C."/>
            <person name="Aftuck L."/>
            <person name="Alexander A."/>
            <person name="An P."/>
            <person name="Anderson E."/>
            <person name="Anderson S."/>
            <person name="Arachi H."/>
            <person name="Azer M."/>
            <person name="Bachantsang P."/>
            <person name="Barry A."/>
            <person name="Bayul T."/>
            <person name="Berlin A."/>
            <person name="Bessette D."/>
            <person name="Bloom T."/>
            <person name="Blye J."/>
            <person name="Boguslavskiy L."/>
            <person name="Bonnet C."/>
            <person name="Boukhgalter B."/>
            <person name="Bourzgui I."/>
            <person name="Brown A."/>
            <person name="Cahill P."/>
            <person name="Channer S."/>
            <person name="Cheshatsang Y."/>
            <person name="Chuda L."/>
            <person name="Citroen M."/>
            <person name="Collymore A."/>
            <person name="Cooke P."/>
            <person name="Costello M."/>
            <person name="D'Aco K."/>
            <person name="Daza R."/>
            <person name="De Haan G."/>
            <person name="DeGray S."/>
            <person name="DeMaso C."/>
            <person name="Dhargay N."/>
            <person name="Dooley K."/>
            <person name="Dooley E."/>
            <person name="Doricent M."/>
            <person name="Dorje P."/>
            <person name="Dorjee K."/>
            <person name="Dupes A."/>
            <person name="Elong R."/>
            <person name="Falk J."/>
            <person name="Farina A."/>
            <person name="Faro S."/>
            <person name="Ferguson D."/>
            <person name="Fisher S."/>
            <person name="Foley C.D."/>
            <person name="Franke A."/>
            <person name="Friedrich D."/>
            <person name="Gadbois L."/>
            <person name="Gearin G."/>
            <person name="Gearin C.R."/>
            <person name="Giannoukos G."/>
            <person name="Goode T."/>
            <person name="Graham J."/>
            <person name="Grandbois E."/>
            <person name="Grewal S."/>
            <person name="Gyaltsen K."/>
            <person name="Hafez N."/>
            <person name="Hagos B."/>
            <person name="Hall J."/>
            <person name="Henson C."/>
            <person name="Hollinger A."/>
            <person name="Honan T."/>
            <person name="Huard M.D."/>
            <person name="Hughes L."/>
            <person name="Hurhula B."/>
            <person name="Husby M.E."/>
            <person name="Kamat A."/>
            <person name="Kanga B."/>
            <person name="Kashin S."/>
            <person name="Khazanovich D."/>
            <person name="Kisner P."/>
            <person name="Lance K."/>
            <person name="Lara M."/>
            <person name="Lee W."/>
            <person name="Lennon N."/>
            <person name="Letendre F."/>
            <person name="LeVine R."/>
            <person name="Lipovsky A."/>
            <person name="Liu X."/>
            <person name="Liu J."/>
            <person name="Liu S."/>
            <person name="Lokyitsang T."/>
            <person name="Lokyitsang Y."/>
            <person name="Lubonja R."/>
            <person name="Lui A."/>
            <person name="MacDonald P."/>
            <person name="Magnisalis V."/>
            <person name="Maru K."/>
            <person name="Matthews C."/>
            <person name="McCusker W."/>
            <person name="McDonough S."/>
            <person name="Mehta T."/>
            <person name="Meldrim J."/>
            <person name="Meneus L."/>
            <person name="Mihai O."/>
            <person name="Mihalev A."/>
            <person name="Mihova T."/>
            <person name="Mittelman R."/>
            <person name="Mlenga V."/>
            <person name="Montmayeur A."/>
            <person name="Mulrain L."/>
            <person name="Navidi A."/>
            <person name="Naylor J."/>
            <person name="Negash T."/>
            <person name="Nguyen T."/>
            <person name="Nguyen N."/>
            <person name="Nicol R."/>
            <person name="Norbu C."/>
            <person name="Norbu N."/>
            <person name="Novod N."/>
            <person name="O'Neill B."/>
            <person name="Osman S."/>
            <person name="Markiewicz E."/>
            <person name="Oyono O.L."/>
            <person name="Patti C."/>
            <person name="Phunkhang P."/>
            <person name="Pierre F."/>
            <person name="Priest M."/>
            <person name="Raghuraman S."/>
            <person name="Rege F."/>
            <person name="Reyes R."/>
            <person name="Rise C."/>
            <person name="Rogov P."/>
            <person name="Ross K."/>
            <person name="Ryan E."/>
            <person name="Settipalli S."/>
            <person name="Shea T."/>
            <person name="Sherpa N."/>
            <person name="Shi L."/>
            <person name="Shih D."/>
            <person name="Sparrow T."/>
            <person name="Spaulding J."/>
            <person name="Stalker J."/>
            <person name="Stange-Thomann N."/>
            <person name="Stavropoulos S."/>
            <person name="Stone C."/>
            <person name="Strader C."/>
            <person name="Tesfaye S."/>
            <person name="Thomson T."/>
            <person name="Thoulutsang Y."/>
            <person name="Thoulutsang D."/>
            <person name="Topham K."/>
            <person name="Topping I."/>
            <person name="Tsamla T."/>
            <person name="Vassiliev H."/>
            <person name="Vo A."/>
            <person name="Wangchuk T."/>
            <person name="Wangdi T."/>
            <person name="Weiand M."/>
            <person name="Wilkinson J."/>
            <person name="Wilson A."/>
            <person name="Yadav S."/>
            <person name="Young G."/>
            <person name="Yu Q."/>
            <person name="Zembek L."/>
            <person name="Zhong D."/>
            <person name="Zimmer A."/>
            <person name="Zwirko Z."/>
            <person name="Jaffe D.B."/>
            <person name="Alvarez P."/>
            <person name="Brockman W."/>
            <person name="Butler J."/>
            <person name="Chin C."/>
            <person name="Gnerre S."/>
            <person name="Grabherr M."/>
            <person name="Kleber M."/>
            <person name="Mauceli E."/>
            <person name="MacCallum I."/>
        </authorList>
    </citation>
    <scope>NUCLEOTIDE SEQUENCE [LARGE SCALE GENOMIC DNA]</scope>
    <source>
        <strain evidence="2">MSH-3 / Tucson 14011-0111.49</strain>
    </source>
</reference>